<dbReference type="InterPro" id="IPR005835">
    <property type="entry name" value="NTP_transferase_dom"/>
</dbReference>
<dbReference type="PANTHER" id="PTHR43584:SF8">
    <property type="entry name" value="N-ACETYLMURAMATE ALPHA-1-PHOSPHATE URIDYLYLTRANSFERASE"/>
    <property type="match status" value="1"/>
</dbReference>
<evidence type="ECO:0000313" key="4">
    <source>
        <dbReference type="EMBL" id="WBL36699.1"/>
    </source>
</evidence>
<dbReference type="Proteomes" id="UP001212803">
    <property type="component" value="Chromosome"/>
</dbReference>
<dbReference type="EMBL" id="CP115149">
    <property type="protein sequence ID" value="WBL36699.1"/>
    <property type="molecule type" value="Genomic_DNA"/>
</dbReference>
<dbReference type="PANTHER" id="PTHR43584">
    <property type="entry name" value="NUCLEOTIDYL TRANSFERASE"/>
    <property type="match status" value="1"/>
</dbReference>
<dbReference type="Gene3D" id="3.90.550.10">
    <property type="entry name" value="Spore Coat Polysaccharide Biosynthesis Protein SpsA, Chain A"/>
    <property type="match status" value="1"/>
</dbReference>
<evidence type="ECO:0000313" key="5">
    <source>
        <dbReference type="Proteomes" id="UP001212803"/>
    </source>
</evidence>
<evidence type="ECO:0000256" key="2">
    <source>
        <dbReference type="ARBA" id="ARBA00022695"/>
    </source>
</evidence>
<dbReference type="CDD" id="cd04181">
    <property type="entry name" value="NTP_transferase"/>
    <property type="match status" value="1"/>
</dbReference>
<gene>
    <name evidence="4" type="ORF">O0235_03850</name>
</gene>
<feature type="domain" description="Nucleotidyl transferase" evidence="3">
    <location>
        <begin position="6"/>
        <end position="237"/>
    </location>
</feature>
<dbReference type="InterPro" id="IPR050065">
    <property type="entry name" value="GlmU-like"/>
</dbReference>
<dbReference type="SUPFAM" id="SSF53448">
    <property type="entry name" value="Nucleotide-diphospho-sugar transferases"/>
    <property type="match status" value="1"/>
</dbReference>
<evidence type="ECO:0000256" key="1">
    <source>
        <dbReference type="ARBA" id="ARBA00022679"/>
    </source>
</evidence>
<organism evidence="4 5">
    <name type="scientific">Tepidiforma flava</name>
    <dbReference type="NCBI Taxonomy" id="3004094"/>
    <lineage>
        <taxon>Bacteria</taxon>
        <taxon>Bacillati</taxon>
        <taxon>Chloroflexota</taxon>
        <taxon>Tepidiformia</taxon>
        <taxon>Tepidiformales</taxon>
        <taxon>Tepidiformaceae</taxon>
        <taxon>Tepidiforma</taxon>
    </lineage>
</organism>
<reference evidence="4 5" key="1">
    <citation type="journal article" date="2023" name="ISME J.">
        <title>Thermophilic Dehalococcoidia with unusual traits shed light on an unexpected past.</title>
        <authorList>
            <person name="Palmer M."/>
            <person name="Covington J.K."/>
            <person name="Zhou E.M."/>
            <person name="Thomas S.C."/>
            <person name="Habib N."/>
            <person name="Seymour C.O."/>
            <person name="Lai D."/>
            <person name="Johnston J."/>
            <person name="Hashimi A."/>
            <person name="Jiao J.Y."/>
            <person name="Muok A.R."/>
            <person name="Liu L."/>
            <person name="Xian W.D."/>
            <person name="Zhi X.Y."/>
            <person name="Li M.M."/>
            <person name="Silva L.P."/>
            <person name="Bowen B.P."/>
            <person name="Louie K."/>
            <person name="Briegel A."/>
            <person name="Pett-Ridge J."/>
            <person name="Weber P.K."/>
            <person name="Tocheva E.I."/>
            <person name="Woyke T."/>
            <person name="Northen T.R."/>
            <person name="Mayali X."/>
            <person name="Li W.J."/>
            <person name="Hedlund B.P."/>
        </authorList>
    </citation>
    <scope>NUCLEOTIDE SEQUENCE [LARGE SCALE GENOMIC DNA]</scope>
    <source>
        <strain evidence="4 5">YIM 72310</strain>
    </source>
</reference>
<name>A0ABY7M841_9CHLR</name>
<accession>A0ABY7M841</accession>
<dbReference type="InterPro" id="IPR029044">
    <property type="entry name" value="Nucleotide-diphossugar_trans"/>
</dbReference>
<keyword evidence="5" id="KW-1185">Reference proteome</keyword>
<dbReference type="RefSeq" id="WP_270057216.1">
    <property type="nucleotide sequence ID" value="NZ_CP115149.1"/>
</dbReference>
<proteinExistence type="predicted"/>
<dbReference type="Pfam" id="PF00483">
    <property type="entry name" value="NTP_transferase"/>
    <property type="match status" value="1"/>
</dbReference>
<protein>
    <submittedName>
        <fullName evidence="4">Nucleotidyltransferase family protein</fullName>
    </submittedName>
</protein>
<keyword evidence="2" id="KW-0548">Nucleotidyltransferase</keyword>
<keyword evidence="1" id="KW-0808">Transferase</keyword>
<sequence>MSARQAVILAAGRGTRLGPLTADTPKPLLPLAGRPLLLHTLDALAAAGIETAVVVVGYLGDRILDALTAAPPPGIGLRFVRQERLEGTARAAALARPHLSPGPFLVTWGDVYLDPESYAALLGAASGSDGALLVNPVDDPWAGAAVYVDGAFRVTRIVEKPPRGTSATPWNNAGPAVLGAWLWPFVEALEPLPRGEYELPRALAAAVEAGRTIRAVPVAGAWFDIGTPESLEAARRYAEARRGGKVHP</sequence>
<evidence type="ECO:0000259" key="3">
    <source>
        <dbReference type="Pfam" id="PF00483"/>
    </source>
</evidence>